<dbReference type="GO" id="GO:0016787">
    <property type="term" value="F:hydrolase activity"/>
    <property type="evidence" value="ECO:0007669"/>
    <property type="project" value="UniProtKB-KW"/>
</dbReference>
<dbReference type="KEGG" id="tsph:KIH39_03225"/>
<dbReference type="InterPro" id="IPR006439">
    <property type="entry name" value="HAD-SF_hydro_IA"/>
</dbReference>
<dbReference type="SFLD" id="SFLDG01129">
    <property type="entry name" value="C1.5:_HAD__Beta-PGM__Phosphata"/>
    <property type="match status" value="1"/>
</dbReference>
<accession>A0A8E6B9C1</accession>
<dbReference type="SFLD" id="SFLDS00003">
    <property type="entry name" value="Haloacid_Dehalogenase"/>
    <property type="match status" value="1"/>
</dbReference>
<dbReference type="InterPro" id="IPR011949">
    <property type="entry name" value="HAD-SF_hydro_IA_REG-2-like"/>
</dbReference>
<dbReference type="PANTHER" id="PTHR46191">
    <property type="match status" value="1"/>
</dbReference>
<name>A0A8E6B9C1_9BACT</name>
<dbReference type="PANTHER" id="PTHR46191:SF2">
    <property type="entry name" value="HALOACID DEHALOGENASE-LIKE HYDROLASE DOMAIN-CONTAINING PROTEIN 3"/>
    <property type="match status" value="1"/>
</dbReference>
<reference evidence="1" key="1">
    <citation type="submission" date="2021-05" db="EMBL/GenBank/DDBJ databases">
        <title>Complete genome sequence of the cellulolytic planctomycete Telmatocola sphagniphila SP2T and characterization of the first cellulase from planctomycetes.</title>
        <authorList>
            <person name="Rakitin A.L."/>
            <person name="Beletsky A.V."/>
            <person name="Naumoff D.G."/>
            <person name="Kulichevskaya I.S."/>
            <person name="Mardanov A.V."/>
            <person name="Ravin N.V."/>
            <person name="Dedysh S.N."/>
        </authorList>
    </citation>
    <scope>NUCLEOTIDE SEQUENCE</scope>
    <source>
        <strain evidence="1">SP2T</strain>
    </source>
</reference>
<keyword evidence="2" id="KW-1185">Reference proteome</keyword>
<dbReference type="SUPFAM" id="SSF56784">
    <property type="entry name" value="HAD-like"/>
    <property type="match status" value="1"/>
</dbReference>
<dbReference type="EMBL" id="CP074694">
    <property type="protein sequence ID" value="QVL32943.1"/>
    <property type="molecule type" value="Genomic_DNA"/>
</dbReference>
<dbReference type="NCBIfam" id="TIGR01549">
    <property type="entry name" value="HAD-SF-IA-v1"/>
    <property type="match status" value="1"/>
</dbReference>
<evidence type="ECO:0000313" key="1">
    <source>
        <dbReference type="EMBL" id="QVL32943.1"/>
    </source>
</evidence>
<dbReference type="Gene3D" id="3.40.50.1000">
    <property type="entry name" value="HAD superfamily/HAD-like"/>
    <property type="match status" value="1"/>
</dbReference>
<organism evidence="1 2">
    <name type="scientific">Telmatocola sphagniphila</name>
    <dbReference type="NCBI Taxonomy" id="1123043"/>
    <lineage>
        <taxon>Bacteria</taxon>
        <taxon>Pseudomonadati</taxon>
        <taxon>Planctomycetota</taxon>
        <taxon>Planctomycetia</taxon>
        <taxon>Gemmatales</taxon>
        <taxon>Gemmataceae</taxon>
    </lineage>
</organism>
<dbReference type="RefSeq" id="WP_213497833.1">
    <property type="nucleotide sequence ID" value="NZ_CP074694.1"/>
</dbReference>
<dbReference type="Proteomes" id="UP000676194">
    <property type="component" value="Chromosome"/>
</dbReference>
<gene>
    <name evidence="1" type="ORF">KIH39_03225</name>
</gene>
<evidence type="ECO:0000313" key="2">
    <source>
        <dbReference type="Proteomes" id="UP000676194"/>
    </source>
</evidence>
<dbReference type="AlphaFoldDB" id="A0A8E6B9C1"/>
<proteinExistence type="predicted"/>
<protein>
    <submittedName>
        <fullName evidence="1">HAD-IA family hydrolase</fullName>
    </submittedName>
</protein>
<keyword evidence="1" id="KW-0378">Hydrolase</keyword>
<sequence>MIRAVWFDAVGTILYPEPPVTQIYQQVASQYGVHFPEIQIRERLKEVYSRQETVDRSRDWSTSEDRELERWHEVVVETFRESPQREQIFQELYHWFAQPTAWRLFEDFLPTLDRLLKRNLPVGLASNFDKRLRTIVNEMPELSNFRTQLLISSEMGCRKPGKQFFQRVIEHSGCSAPEILFVGDDRVNDFQAAKACGMRSLLVERAPKSSHEKGTISSLIDVQRFLD</sequence>
<dbReference type="InterPro" id="IPR036412">
    <property type="entry name" value="HAD-like_sf"/>
</dbReference>
<dbReference type="InterPro" id="IPR044924">
    <property type="entry name" value="HAD-SF_hydro_IA_REG-2-like_cap"/>
</dbReference>
<dbReference type="Gene3D" id="1.10.150.720">
    <property type="entry name" value="Haloacid dehalogenase-like hydrolase"/>
    <property type="match status" value="1"/>
</dbReference>
<dbReference type="NCBIfam" id="TIGR02252">
    <property type="entry name" value="DREG-2"/>
    <property type="match status" value="1"/>
</dbReference>
<dbReference type="Pfam" id="PF00702">
    <property type="entry name" value="Hydrolase"/>
    <property type="match status" value="1"/>
</dbReference>
<dbReference type="InterPro" id="IPR023214">
    <property type="entry name" value="HAD_sf"/>
</dbReference>
<dbReference type="InterPro" id="IPR051828">
    <property type="entry name" value="HAD-like_hydrolase_domain"/>
</dbReference>